<evidence type="ECO:0000259" key="3">
    <source>
        <dbReference type="Pfam" id="PF25489"/>
    </source>
</evidence>
<evidence type="ECO:0000256" key="2">
    <source>
        <dbReference type="SAM" id="MobiDB-lite"/>
    </source>
</evidence>
<dbReference type="EMBL" id="JTDY01000305">
    <property type="protein sequence ID" value="KOB77789.1"/>
    <property type="molecule type" value="Genomic_DNA"/>
</dbReference>
<feature type="region of interest" description="Disordered" evidence="2">
    <location>
        <begin position="362"/>
        <end position="469"/>
    </location>
</feature>
<feature type="domain" description="At5g54830-like" evidence="3">
    <location>
        <begin position="156"/>
        <end position="190"/>
    </location>
</feature>
<sequence length="988" mass="111465">MACSTPRWDLPAGSKSTLPSLVRVKSEPWEIPAIECYEPADGVFYAQMGPTGGKQGYSAITGHVGWGISWYINGLLIPEINVIRGKKYTFVVEGGSNADGVEIYAGVRRARNGELHPSGIGRLCNWTPDNSGPEADEYPSFGAYQRSLTLVCEEGNPGVVTWTPDRNTPDTVYYQCYTHRHLGWKINVLDECDEVEGEESRVIEKIAPPDDLQSEESIQVHTRVSSDNILDPRKKVGKIINTKTNYDNFSSISSLTGEVFSQDRNQLYAKEQEFELPISNIQIKEVIQTVENIESNMKDDMKWNTSTMKPLGQYQVYENVKESYTQEQPIREDDEYIVETGKVPETYFLPPNQKPLTLQSVLRPNGPKPSGNMRPPFSRPVPPEIKLRRPPPMYQKNNNGYPLPMPNHQNHHGHHAMQKKPQKYPTNRLPPNMNRPPMSNIPPMKSMPPLHSKPQFNQGPQKHQGPKLTSPVQSTILGKFNPGIIQLSLPTKSQTLSLGQTDIIANQVVKSQITLPGAIGTVGQQSFDTEPHHNFDTIIQHSLDSVAQHNTPQTYLKPGQVGQIILGKPMDNPIPLDQQMIQNNLQIIKAPPTPPPQYYPSTTLRIKLSNEHQNYNEIQSSDFIGESQESSTLHPAINTGFKPDSIVVESGFKPIIREPLMAAEDRIADGYETNSNRREDTDVQEDYEESPQIITNHAFPSDKITQSFEPMFIPSPEDHMLPTIPTNDQTKEVFPKNHAKVDRPHPVYVKTESELNALFSKNNMEKEVPDMMMESDKVSPHYLPPDPKLPKEHSQKLSSEQTFTTYDGKTVSADTLTSVPDVNKTMQKLFSSKLPANTALLLRTPQFGPFKGEIPPPVDDQIAKDSAKLSNLRTTKLKLVNFNMPEKVDLDDLKADGSEIHEVTEKLETDEEEEEYEDEEDDTKKRLKRESKATQFERGEVEPVHTNGHSLVKNQMNYDEVNSATAVRYQRLFWTTQIVLLTLLMNVY</sequence>
<feature type="compositionally biased region" description="Basic residues" evidence="2">
    <location>
        <begin position="409"/>
        <end position="422"/>
    </location>
</feature>
<feature type="region of interest" description="Disordered" evidence="2">
    <location>
        <begin position="905"/>
        <end position="937"/>
    </location>
</feature>
<dbReference type="PANTHER" id="PTHR24036:SF13">
    <property type="entry name" value="PROTEIN SKELETOR, ISOFORMS D_E"/>
    <property type="match status" value="1"/>
</dbReference>
<dbReference type="InterPro" id="IPR057443">
    <property type="entry name" value="At5g54830-like"/>
</dbReference>
<keyword evidence="5" id="KW-1185">Reference proteome</keyword>
<name>A0A0L7LQV7_OPEBR</name>
<keyword evidence="1" id="KW-0677">Repeat</keyword>
<accession>A0A0L7LQV7</accession>
<dbReference type="AlphaFoldDB" id="A0A0L7LQV7"/>
<protein>
    <submittedName>
        <fullName evidence="4">Protein Skeletor, isoforms D/E</fullName>
    </submittedName>
</protein>
<evidence type="ECO:0000313" key="5">
    <source>
        <dbReference type="Proteomes" id="UP000037510"/>
    </source>
</evidence>
<proteinExistence type="predicted"/>
<feature type="compositionally biased region" description="Acidic residues" evidence="2">
    <location>
        <begin position="908"/>
        <end position="921"/>
    </location>
</feature>
<gene>
    <name evidence="4" type="ORF">OBRU01_02523</name>
</gene>
<reference evidence="4 5" key="1">
    <citation type="journal article" date="2015" name="Genome Biol. Evol.">
        <title>The genome of winter moth (Operophtera brumata) provides a genomic perspective on sexual dimorphism and phenology.</title>
        <authorList>
            <person name="Derks M.F."/>
            <person name="Smit S."/>
            <person name="Salis L."/>
            <person name="Schijlen E."/>
            <person name="Bossers A."/>
            <person name="Mateman C."/>
            <person name="Pijl A.S."/>
            <person name="de Ridder D."/>
            <person name="Groenen M.A."/>
            <person name="Visser M.E."/>
            <person name="Megens H.J."/>
        </authorList>
    </citation>
    <scope>NUCLEOTIDE SEQUENCE [LARGE SCALE GENOMIC DNA]</scope>
    <source>
        <strain evidence="4">WM2013NL</strain>
        <tissue evidence="4">Head and thorax</tissue>
    </source>
</reference>
<evidence type="ECO:0000256" key="1">
    <source>
        <dbReference type="ARBA" id="ARBA00022737"/>
    </source>
</evidence>
<dbReference type="InterPro" id="IPR052126">
    <property type="entry name" value="Spindle_Org/Thrombomodulin"/>
</dbReference>
<organism evidence="4 5">
    <name type="scientific">Operophtera brumata</name>
    <name type="common">Winter moth</name>
    <name type="synonym">Phalaena brumata</name>
    <dbReference type="NCBI Taxonomy" id="104452"/>
    <lineage>
        <taxon>Eukaryota</taxon>
        <taxon>Metazoa</taxon>
        <taxon>Ecdysozoa</taxon>
        <taxon>Arthropoda</taxon>
        <taxon>Hexapoda</taxon>
        <taxon>Insecta</taxon>
        <taxon>Pterygota</taxon>
        <taxon>Neoptera</taxon>
        <taxon>Endopterygota</taxon>
        <taxon>Lepidoptera</taxon>
        <taxon>Glossata</taxon>
        <taxon>Ditrysia</taxon>
        <taxon>Geometroidea</taxon>
        <taxon>Geometridae</taxon>
        <taxon>Larentiinae</taxon>
        <taxon>Operophtera</taxon>
    </lineage>
</organism>
<feature type="compositionally biased region" description="Low complexity" evidence="2">
    <location>
        <begin position="425"/>
        <end position="444"/>
    </location>
</feature>
<dbReference type="Pfam" id="PF25489">
    <property type="entry name" value="At5g54830"/>
    <property type="match status" value="1"/>
</dbReference>
<dbReference type="PANTHER" id="PTHR24036">
    <property type="entry name" value="SKELETOR-RELATED"/>
    <property type="match status" value="1"/>
</dbReference>
<dbReference type="Proteomes" id="UP000037510">
    <property type="component" value="Unassembled WGS sequence"/>
</dbReference>
<evidence type="ECO:0000313" key="4">
    <source>
        <dbReference type="EMBL" id="KOB77789.1"/>
    </source>
</evidence>
<comment type="caution">
    <text evidence="4">The sequence shown here is derived from an EMBL/GenBank/DDBJ whole genome shotgun (WGS) entry which is preliminary data.</text>
</comment>